<keyword evidence="3" id="KW-1185">Reference proteome</keyword>
<name>A0A1L9REN3_ASPWE</name>
<gene>
    <name evidence="2" type="ORF">ASPWEDRAFT_185720</name>
</gene>
<keyword evidence="1" id="KW-1133">Transmembrane helix</keyword>
<organism evidence="2 3">
    <name type="scientific">Aspergillus wentii DTO 134E9</name>
    <dbReference type="NCBI Taxonomy" id="1073089"/>
    <lineage>
        <taxon>Eukaryota</taxon>
        <taxon>Fungi</taxon>
        <taxon>Dikarya</taxon>
        <taxon>Ascomycota</taxon>
        <taxon>Pezizomycotina</taxon>
        <taxon>Eurotiomycetes</taxon>
        <taxon>Eurotiomycetidae</taxon>
        <taxon>Eurotiales</taxon>
        <taxon>Aspergillaceae</taxon>
        <taxon>Aspergillus</taxon>
        <taxon>Aspergillus subgen. Cremei</taxon>
    </lineage>
</organism>
<reference evidence="3" key="1">
    <citation type="journal article" date="2017" name="Genome Biol.">
        <title>Comparative genomics reveals high biological diversity and specific adaptations in the industrially and medically important fungal genus Aspergillus.</title>
        <authorList>
            <person name="de Vries R.P."/>
            <person name="Riley R."/>
            <person name="Wiebenga A."/>
            <person name="Aguilar-Osorio G."/>
            <person name="Amillis S."/>
            <person name="Uchima C.A."/>
            <person name="Anderluh G."/>
            <person name="Asadollahi M."/>
            <person name="Askin M."/>
            <person name="Barry K."/>
            <person name="Battaglia E."/>
            <person name="Bayram O."/>
            <person name="Benocci T."/>
            <person name="Braus-Stromeyer S.A."/>
            <person name="Caldana C."/>
            <person name="Canovas D."/>
            <person name="Cerqueira G.C."/>
            <person name="Chen F."/>
            <person name="Chen W."/>
            <person name="Choi C."/>
            <person name="Clum A."/>
            <person name="Dos Santos R.A."/>
            <person name="Damasio A.R."/>
            <person name="Diallinas G."/>
            <person name="Emri T."/>
            <person name="Fekete E."/>
            <person name="Flipphi M."/>
            <person name="Freyberg S."/>
            <person name="Gallo A."/>
            <person name="Gournas C."/>
            <person name="Habgood R."/>
            <person name="Hainaut M."/>
            <person name="Harispe M.L."/>
            <person name="Henrissat B."/>
            <person name="Hilden K.S."/>
            <person name="Hope R."/>
            <person name="Hossain A."/>
            <person name="Karabika E."/>
            <person name="Karaffa L."/>
            <person name="Karanyi Z."/>
            <person name="Krasevec N."/>
            <person name="Kuo A."/>
            <person name="Kusch H."/>
            <person name="LaButti K."/>
            <person name="Lagendijk E.L."/>
            <person name="Lapidus A."/>
            <person name="Levasseur A."/>
            <person name="Lindquist E."/>
            <person name="Lipzen A."/>
            <person name="Logrieco A.F."/>
            <person name="MacCabe A."/>
            <person name="Maekelae M.R."/>
            <person name="Malavazi I."/>
            <person name="Melin P."/>
            <person name="Meyer V."/>
            <person name="Mielnichuk N."/>
            <person name="Miskei M."/>
            <person name="Molnar A.P."/>
            <person name="Mule G."/>
            <person name="Ngan C.Y."/>
            <person name="Orejas M."/>
            <person name="Orosz E."/>
            <person name="Ouedraogo J.P."/>
            <person name="Overkamp K.M."/>
            <person name="Park H.-S."/>
            <person name="Perrone G."/>
            <person name="Piumi F."/>
            <person name="Punt P.J."/>
            <person name="Ram A.F."/>
            <person name="Ramon A."/>
            <person name="Rauscher S."/>
            <person name="Record E."/>
            <person name="Riano-Pachon D.M."/>
            <person name="Robert V."/>
            <person name="Roehrig J."/>
            <person name="Ruller R."/>
            <person name="Salamov A."/>
            <person name="Salih N.S."/>
            <person name="Samson R.A."/>
            <person name="Sandor E."/>
            <person name="Sanguinetti M."/>
            <person name="Schuetze T."/>
            <person name="Sepcic K."/>
            <person name="Shelest E."/>
            <person name="Sherlock G."/>
            <person name="Sophianopoulou V."/>
            <person name="Squina F.M."/>
            <person name="Sun H."/>
            <person name="Susca A."/>
            <person name="Todd R.B."/>
            <person name="Tsang A."/>
            <person name="Unkles S.E."/>
            <person name="van de Wiele N."/>
            <person name="van Rossen-Uffink D."/>
            <person name="Oliveira J.V."/>
            <person name="Vesth T.C."/>
            <person name="Visser J."/>
            <person name="Yu J.-H."/>
            <person name="Zhou M."/>
            <person name="Andersen M.R."/>
            <person name="Archer D.B."/>
            <person name="Baker S.E."/>
            <person name="Benoit I."/>
            <person name="Brakhage A.A."/>
            <person name="Braus G.H."/>
            <person name="Fischer R."/>
            <person name="Frisvad J.C."/>
            <person name="Goldman G.H."/>
            <person name="Houbraken J."/>
            <person name="Oakley B."/>
            <person name="Pocsi I."/>
            <person name="Scazzocchio C."/>
            <person name="Seiboth B."/>
            <person name="vanKuyk P.A."/>
            <person name="Wortman J."/>
            <person name="Dyer P.S."/>
            <person name="Grigoriev I.V."/>
        </authorList>
    </citation>
    <scope>NUCLEOTIDE SEQUENCE [LARGE SCALE GENOMIC DNA]</scope>
    <source>
        <strain evidence="3">DTO 134E9</strain>
    </source>
</reference>
<sequence>MASGASLPKIGYYWVLYLAKGILMTTGGALMYTVDSDTRRQSGYTLAGIKPPLQGLTSKDAQGAISLQNISQIGGTPLWLLTSGQIFQSLAFVNLGKALGGRGYTTAQICSAVAGTQSSLFKELSAELAAASAITEAIRRVYVLSITTSGVSIIAALLMKERVFAFLLAALEAVNHVSGCAAVPDERGIGGFCCPVGCQHCLTTHPTPFTV</sequence>
<dbReference type="EMBL" id="KV878214">
    <property type="protein sequence ID" value="OJJ33323.1"/>
    <property type="molecule type" value="Genomic_DNA"/>
</dbReference>
<dbReference type="RefSeq" id="XP_040687000.1">
    <property type="nucleotide sequence ID" value="XM_040832092.1"/>
</dbReference>
<feature type="transmembrane region" description="Helical" evidence="1">
    <location>
        <begin position="141"/>
        <end position="159"/>
    </location>
</feature>
<dbReference type="Proteomes" id="UP000184383">
    <property type="component" value="Unassembled WGS sequence"/>
</dbReference>
<feature type="transmembrane region" description="Helical" evidence="1">
    <location>
        <begin position="12"/>
        <end position="34"/>
    </location>
</feature>
<dbReference type="AlphaFoldDB" id="A0A1L9REN3"/>
<keyword evidence="1" id="KW-0472">Membrane</keyword>
<dbReference type="STRING" id="1073089.A0A1L9REN3"/>
<proteinExistence type="predicted"/>
<dbReference type="OrthoDB" id="10021397at2759"/>
<evidence type="ECO:0000256" key="1">
    <source>
        <dbReference type="SAM" id="Phobius"/>
    </source>
</evidence>
<evidence type="ECO:0000313" key="3">
    <source>
        <dbReference type="Proteomes" id="UP000184383"/>
    </source>
</evidence>
<accession>A0A1L9REN3</accession>
<evidence type="ECO:0000313" key="2">
    <source>
        <dbReference type="EMBL" id="OJJ33323.1"/>
    </source>
</evidence>
<dbReference type="GeneID" id="63747940"/>
<keyword evidence="1" id="KW-0812">Transmembrane</keyword>
<dbReference type="VEuPathDB" id="FungiDB:ASPWEDRAFT_185720"/>
<protein>
    <submittedName>
        <fullName evidence="2">Uncharacterized protein</fullName>
    </submittedName>
</protein>